<keyword evidence="3" id="KW-1185">Reference proteome</keyword>
<dbReference type="Gene3D" id="3.60.15.10">
    <property type="entry name" value="Ribonuclease Z/Hydroxyacylglutathione hydrolase-like"/>
    <property type="match status" value="1"/>
</dbReference>
<protein>
    <submittedName>
        <fullName evidence="2">MBL fold metallo-hydrolase</fullName>
    </submittedName>
</protein>
<dbReference type="EMBL" id="CP060695">
    <property type="protein sequence ID" value="QNM87132.1"/>
    <property type="molecule type" value="Genomic_DNA"/>
</dbReference>
<sequence length="316" mass="36393">MAIFIVLFFITSLFSCKNTTPLKEKKIAEVSKQYITILGVTQDGGYPHIGCKKECCNNFYNKTNNKKSVVSLGLIDLIDKQKWLFDATPDMHTQLAELEQKHLKKENIIDGVFLTHAHIGHYTGLMYFGREAYGKKGVSVFAMPKMKKFIETNGPWSQLVTLQNIKLKKIQQDSSIKISNNLKVTPFLVPHRDEFSETVGYKIEGNKKSALFIPDIDKWHKWNKSIIEEVKKVDYAFVDATFLNQNEVKRAMTEVPHPFIEETIYLFKDESLSTKNKVIFIHFNHTNPTLQKNSKERKEIENLGFSFANEGDNYAL</sequence>
<name>A0A7G9LET3_9FLAO</name>
<dbReference type="InterPro" id="IPR001279">
    <property type="entry name" value="Metallo-B-lactamas"/>
</dbReference>
<dbReference type="AlphaFoldDB" id="A0A7G9LET3"/>
<dbReference type="KEGG" id="ppec:H9W90_13800"/>
<dbReference type="GO" id="GO:0016787">
    <property type="term" value="F:hydrolase activity"/>
    <property type="evidence" value="ECO:0007669"/>
    <property type="project" value="UniProtKB-KW"/>
</dbReference>
<organism evidence="2 3">
    <name type="scientific">Polaribacter pectinis</name>
    <dbReference type="NCBI Taxonomy" id="2738844"/>
    <lineage>
        <taxon>Bacteria</taxon>
        <taxon>Pseudomonadati</taxon>
        <taxon>Bacteroidota</taxon>
        <taxon>Flavobacteriia</taxon>
        <taxon>Flavobacteriales</taxon>
        <taxon>Flavobacteriaceae</taxon>
    </lineage>
</organism>
<keyword evidence="2" id="KW-0378">Hydrolase</keyword>
<accession>A0A7G9LET3</accession>
<evidence type="ECO:0000259" key="1">
    <source>
        <dbReference type="Pfam" id="PF12706"/>
    </source>
</evidence>
<evidence type="ECO:0000313" key="3">
    <source>
        <dbReference type="Proteomes" id="UP000515808"/>
    </source>
</evidence>
<evidence type="ECO:0000313" key="2">
    <source>
        <dbReference type="EMBL" id="QNM87132.1"/>
    </source>
</evidence>
<dbReference type="PANTHER" id="PTHR42663">
    <property type="entry name" value="HYDROLASE C777.06C-RELATED-RELATED"/>
    <property type="match status" value="1"/>
</dbReference>
<dbReference type="SUPFAM" id="SSF56281">
    <property type="entry name" value="Metallo-hydrolase/oxidoreductase"/>
    <property type="match status" value="1"/>
</dbReference>
<gene>
    <name evidence="2" type="ORF">H9W90_13800</name>
</gene>
<reference evidence="2 3" key="1">
    <citation type="submission" date="2020-08" db="EMBL/GenBank/DDBJ databases">
        <title>Polaribacter sp. L12M9 isolated from gut of the Korean scallop.</title>
        <authorList>
            <person name="Jeong Y.S."/>
        </authorList>
    </citation>
    <scope>NUCLEOTIDE SEQUENCE [LARGE SCALE GENOMIC DNA]</scope>
    <source>
        <strain evidence="2 3">L12M9</strain>
    </source>
</reference>
<dbReference type="PANTHER" id="PTHR42663:SF7">
    <property type="entry name" value="COENZYME PQQ SYNTHESIS PROTEIN B"/>
    <property type="match status" value="1"/>
</dbReference>
<feature type="domain" description="Metallo-beta-lactamase" evidence="1">
    <location>
        <begin position="84"/>
        <end position="283"/>
    </location>
</feature>
<dbReference type="Pfam" id="PF12706">
    <property type="entry name" value="Lactamase_B_2"/>
    <property type="match status" value="1"/>
</dbReference>
<dbReference type="Proteomes" id="UP000515808">
    <property type="component" value="Chromosome"/>
</dbReference>
<dbReference type="InterPro" id="IPR036866">
    <property type="entry name" value="RibonucZ/Hydroxyglut_hydro"/>
</dbReference>
<proteinExistence type="predicted"/>